<organism evidence="1 2">
    <name type="scientific">Ramazzottius varieornatus</name>
    <name type="common">Water bear</name>
    <name type="synonym">Tardigrade</name>
    <dbReference type="NCBI Taxonomy" id="947166"/>
    <lineage>
        <taxon>Eukaryota</taxon>
        <taxon>Metazoa</taxon>
        <taxon>Ecdysozoa</taxon>
        <taxon>Tardigrada</taxon>
        <taxon>Eutardigrada</taxon>
        <taxon>Parachela</taxon>
        <taxon>Hypsibioidea</taxon>
        <taxon>Ramazzottiidae</taxon>
        <taxon>Ramazzottius</taxon>
    </lineage>
</organism>
<evidence type="ECO:0000313" key="1">
    <source>
        <dbReference type="EMBL" id="GAU91866.1"/>
    </source>
</evidence>
<dbReference type="Proteomes" id="UP000186922">
    <property type="component" value="Unassembled WGS sequence"/>
</dbReference>
<keyword evidence="2" id="KW-1185">Reference proteome</keyword>
<gene>
    <name evidence="1" type="primary">RvY_04043-1</name>
    <name evidence="1" type="synonym">RvY_04043.1</name>
    <name evidence="1" type="ORF">RvY_04043</name>
</gene>
<proteinExistence type="predicted"/>
<dbReference type="AlphaFoldDB" id="A0A1D1UQ66"/>
<dbReference type="EMBL" id="BDGG01000002">
    <property type="protein sequence ID" value="GAU91866.1"/>
    <property type="molecule type" value="Genomic_DNA"/>
</dbReference>
<evidence type="ECO:0000313" key="2">
    <source>
        <dbReference type="Proteomes" id="UP000186922"/>
    </source>
</evidence>
<name>A0A1D1UQ66_RAMVA</name>
<sequence length="70" mass="7641">MRLTKGNFDSGTLSTGIRFQNFILGDFITLRHDVHDGIHAQEKTVPAVNTAKDTKTTTVKLLSAIEKIAG</sequence>
<reference evidence="1 2" key="1">
    <citation type="journal article" date="2016" name="Nat. Commun.">
        <title>Extremotolerant tardigrade genome and improved radiotolerance of human cultured cells by tardigrade-unique protein.</title>
        <authorList>
            <person name="Hashimoto T."/>
            <person name="Horikawa D.D."/>
            <person name="Saito Y."/>
            <person name="Kuwahara H."/>
            <person name="Kozuka-Hata H."/>
            <person name="Shin-I T."/>
            <person name="Minakuchi Y."/>
            <person name="Ohishi K."/>
            <person name="Motoyama A."/>
            <person name="Aizu T."/>
            <person name="Enomoto A."/>
            <person name="Kondo K."/>
            <person name="Tanaka S."/>
            <person name="Hara Y."/>
            <person name="Koshikawa S."/>
            <person name="Sagara H."/>
            <person name="Miura T."/>
            <person name="Yokobori S."/>
            <person name="Miyagawa K."/>
            <person name="Suzuki Y."/>
            <person name="Kubo T."/>
            <person name="Oyama M."/>
            <person name="Kohara Y."/>
            <person name="Fujiyama A."/>
            <person name="Arakawa K."/>
            <person name="Katayama T."/>
            <person name="Toyoda A."/>
            <person name="Kunieda T."/>
        </authorList>
    </citation>
    <scope>NUCLEOTIDE SEQUENCE [LARGE SCALE GENOMIC DNA]</scope>
    <source>
        <strain evidence="1 2">YOKOZUNA-1</strain>
    </source>
</reference>
<protein>
    <submittedName>
        <fullName evidence="1">Uncharacterized protein</fullName>
    </submittedName>
</protein>
<comment type="caution">
    <text evidence="1">The sequence shown here is derived from an EMBL/GenBank/DDBJ whole genome shotgun (WGS) entry which is preliminary data.</text>
</comment>
<accession>A0A1D1UQ66</accession>